<evidence type="ECO:0000313" key="2">
    <source>
        <dbReference type="EMBL" id="KAK4644079.1"/>
    </source>
</evidence>
<sequence>MLLPSLPLRSALLRASASTSNCQPVIELQYSSYHLPRAQFGLLTIAVLQFLFSLSSAKSSDVTSLLLVTIALRPSFAMSGEAEKVTHQELTSAPPALSTDVGETSKLADINAVANGNVDNKATGDNDKTGQVAPVASGGPVESRIAAPSSATLTPTPAPAPSSAPTSESLAEPSTSEENLDSAKTEPTGQTKATPPESVTLPAALVKTVTNGTTKDVETTDTPQKSTEAATSDVSAKPTEVNTDKVAEDAKNDKAAHAPAVSANGNTRDNDVEMGEAPVAPDSTAATKTAASIPPLGGGKRKAEEAFGDSNGDLGETQAQPEISITNAVNESEIPTKKRGPGRPKKQQKERKIFTSVGRTARKTRSQGPV</sequence>
<dbReference type="Proteomes" id="UP001322138">
    <property type="component" value="Unassembled WGS sequence"/>
</dbReference>
<evidence type="ECO:0000313" key="3">
    <source>
        <dbReference type="Proteomes" id="UP001322138"/>
    </source>
</evidence>
<evidence type="ECO:0000256" key="1">
    <source>
        <dbReference type="SAM" id="MobiDB-lite"/>
    </source>
</evidence>
<feature type="compositionally biased region" description="Low complexity" evidence="1">
    <location>
        <begin position="163"/>
        <end position="174"/>
    </location>
</feature>
<feature type="compositionally biased region" description="Basic and acidic residues" evidence="1">
    <location>
        <begin position="242"/>
        <end position="256"/>
    </location>
</feature>
<feature type="compositionally biased region" description="Low complexity" evidence="1">
    <location>
        <begin position="146"/>
        <end position="155"/>
    </location>
</feature>
<dbReference type="GeneID" id="87896792"/>
<reference evidence="2 3" key="1">
    <citation type="journal article" date="2023" name="bioRxiv">
        <title>High-quality genome assemblies of four members of thePodospora anserinaspecies complex.</title>
        <authorList>
            <person name="Ament-Velasquez S.L."/>
            <person name="Vogan A.A."/>
            <person name="Wallerman O."/>
            <person name="Hartmann F."/>
            <person name="Gautier V."/>
            <person name="Silar P."/>
            <person name="Giraud T."/>
            <person name="Johannesson H."/>
        </authorList>
    </citation>
    <scope>NUCLEOTIDE SEQUENCE [LARGE SCALE GENOMIC DNA]</scope>
    <source>
        <strain evidence="2 3">CBS 112042</strain>
    </source>
</reference>
<feature type="compositionally biased region" description="Basic residues" evidence="1">
    <location>
        <begin position="360"/>
        <end position="370"/>
    </location>
</feature>
<name>A0ABR0FM01_9PEZI</name>
<dbReference type="EMBL" id="JAFFGZ010000005">
    <property type="protein sequence ID" value="KAK4644079.1"/>
    <property type="molecule type" value="Genomic_DNA"/>
</dbReference>
<proteinExistence type="predicted"/>
<feature type="compositionally biased region" description="Polar residues" evidence="1">
    <location>
        <begin position="208"/>
        <end position="234"/>
    </location>
</feature>
<accession>A0ABR0FM01</accession>
<feature type="compositionally biased region" description="Polar residues" evidence="1">
    <location>
        <begin position="317"/>
        <end position="330"/>
    </location>
</feature>
<keyword evidence="3" id="KW-1185">Reference proteome</keyword>
<protein>
    <submittedName>
        <fullName evidence="2">Uncharacterized protein</fullName>
    </submittedName>
</protein>
<dbReference type="RefSeq" id="XP_062733055.1">
    <property type="nucleotide sequence ID" value="XM_062877310.1"/>
</dbReference>
<gene>
    <name evidence="2" type="ORF">QC761_301590</name>
</gene>
<feature type="compositionally biased region" description="Basic residues" evidence="1">
    <location>
        <begin position="337"/>
        <end position="349"/>
    </location>
</feature>
<comment type="caution">
    <text evidence="2">The sequence shown here is derived from an EMBL/GenBank/DDBJ whole genome shotgun (WGS) entry which is preliminary data.</text>
</comment>
<organism evidence="2 3">
    <name type="scientific">Podospora bellae-mahoneyi</name>
    <dbReference type="NCBI Taxonomy" id="2093777"/>
    <lineage>
        <taxon>Eukaryota</taxon>
        <taxon>Fungi</taxon>
        <taxon>Dikarya</taxon>
        <taxon>Ascomycota</taxon>
        <taxon>Pezizomycotina</taxon>
        <taxon>Sordariomycetes</taxon>
        <taxon>Sordariomycetidae</taxon>
        <taxon>Sordariales</taxon>
        <taxon>Podosporaceae</taxon>
        <taxon>Podospora</taxon>
    </lineage>
</organism>
<feature type="region of interest" description="Disordered" evidence="1">
    <location>
        <begin position="116"/>
        <end position="370"/>
    </location>
</feature>